<reference evidence="2 3" key="1">
    <citation type="submission" date="2015-02" db="EMBL/GenBank/DDBJ databases">
        <title>Complete genome sequence of Kangiella geojedonensis strain YCS-5T.</title>
        <authorList>
            <person name="Kim K.M."/>
        </authorList>
    </citation>
    <scope>NUCLEOTIDE SEQUENCE [LARGE SCALE GENOMIC DNA]</scope>
    <source>
        <strain evidence="2 3">YCS-5</strain>
    </source>
</reference>
<dbReference type="InterPro" id="IPR029903">
    <property type="entry name" value="RmlD-like-bd"/>
</dbReference>
<dbReference type="STRING" id="914150.TQ33_2181"/>
<organism evidence="2 3">
    <name type="scientific">Kangiella geojedonensis</name>
    <dbReference type="NCBI Taxonomy" id="914150"/>
    <lineage>
        <taxon>Bacteria</taxon>
        <taxon>Pseudomonadati</taxon>
        <taxon>Pseudomonadota</taxon>
        <taxon>Gammaproteobacteria</taxon>
        <taxon>Kangiellales</taxon>
        <taxon>Kangiellaceae</taxon>
        <taxon>Kangiella</taxon>
    </lineage>
</organism>
<dbReference type="Proteomes" id="UP000034071">
    <property type="component" value="Chromosome"/>
</dbReference>
<dbReference type="InterPro" id="IPR036291">
    <property type="entry name" value="NAD(P)-bd_dom_sf"/>
</dbReference>
<evidence type="ECO:0000313" key="3">
    <source>
        <dbReference type="Proteomes" id="UP000034071"/>
    </source>
</evidence>
<dbReference type="Pfam" id="PF04321">
    <property type="entry name" value="RmlD_sub_bind"/>
    <property type="match status" value="1"/>
</dbReference>
<proteinExistence type="predicted"/>
<accession>A0A0F6TSC6</accession>
<sequence>MNTLIVGTGKLGQRFYNYLVSKGEQPYTLSRSEKAWADKHIQCDLLKVSDTLPELPKLDNVYIMLAPDERTEPAYRQTYIHAVSRLIQELHKQQTEFHCTFLSSTSVYEGNIEPLIDESVKPKPANFKGKSLLDAEKSLKNLHPITSIVRASGLYSAERTKLIESLFDKDKYLDPKWLNLIHEDDLCYWLHMVGKREVSLSIASDGTAFTRQQLQDYKAGGERPSEQAAKQYHSVLLKRISLQFPNIFEWIDQTKK</sequence>
<dbReference type="EMBL" id="CP010975">
    <property type="protein sequence ID" value="AKE53107.1"/>
    <property type="molecule type" value="Genomic_DNA"/>
</dbReference>
<name>A0A0F6TSC6_9GAMM</name>
<dbReference type="HOGENOM" id="CLU_1052836_0_0_6"/>
<evidence type="ECO:0000259" key="1">
    <source>
        <dbReference type="Pfam" id="PF04321"/>
    </source>
</evidence>
<dbReference type="OrthoDB" id="9808276at2"/>
<dbReference type="SUPFAM" id="SSF51735">
    <property type="entry name" value="NAD(P)-binding Rossmann-fold domains"/>
    <property type="match status" value="1"/>
</dbReference>
<protein>
    <recommendedName>
        <fullName evidence="1">RmlD-like substrate binding domain-containing protein</fullName>
    </recommendedName>
</protein>
<dbReference type="RefSeq" id="WP_046562089.1">
    <property type="nucleotide sequence ID" value="NZ_CP010975.1"/>
</dbReference>
<evidence type="ECO:0000313" key="2">
    <source>
        <dbReference type="EMBL" id="AKE53107.1"/>
    </source>
</evidence>
<dbReference type="KEGG" id="kge:TQ33_2181"/>
<gene>
    <name evidence="2" type="ORF">TQ33_2181</name>
</gene>
<keyword evidence="3" id="KW-1185">Reference proteome</keyword>
<feature type="domain" description="RmlD-like substrate binding" evidence="1">
    <location>
        <begin position="6"/>
        <end position="170"/>
    </location>
</feature>
<dbReference type="Gene3D" id="3.40.50.720">
    <property type="entry name" value="NAD(P)-binding Rossmann-like Domain"/>
    <property type="match status" value="1"/>
</dbReference>
<dbReference type="AlphaFoldDB" id="A0A0F6TSC6"/>